<feature type="transmembrane region" description="Helical" evidence="8">
    <location>
        <begin position="35"/>
        <end position="54"/>
    </location>
</feature>
<keyword evidence="3" id="KW-0813">Transport</keyword>
<dbReference type="Proteomes" id="UP001225356">
    <property type="component" value="Unassembled WGS sequence"/>
</dbReference>
<feature type="transmembrane region" description="Helical" evidence="8">
    <location>
        <begin position="6"/>
        <end position="23"/>
    </location>
</feature>
<keyword evidence="6 8" id="KW-1133">Transmembrane helix</keyword>
<dbReference type="Pfam" id="PF01925">
    <property type="entry name" value="TauE"/>
    <property type="match status" value="1"/>
</dbReference>
<keyword evidence="10" id="KW-1185">Reference proteome</keyword>
<accession>A0ABT9QKU0</accession>
<dbReference type="InterPro" id="IPR052017">
    <property type="entry name" value="TSUP"/>
</dbReference>
<dbReference type="InterPro" id="IPR002781">
    <property type="entry name" value="TM_pro_TauE-like"/>
</dbReference>
<dbReference type="PANTHER" id="PTHR30269">
    <property type="entry name" value="TRANSMEMBRANE PROTEIN YFCA"/>
    <property type="match status" value="1"/>
</dbReference>
<organism evidence="9 10">
    <name type="scientific">Streptosporangium lutulentum</name>
    <dbReference type="NCBI Taxonomy" id="1461250"/>
    <lineage>
        <taxon>Bacteria</taxon>
        <taxon>Bacillati</taxon>
        <taxon>Actinomycetota</taxon>
        <taxon>Actinomycetes</taxon>
        <taxon>Streptosporangiales</taxon>
        <taxon>Streptosporangiaceae</taxon>
        <taxon>Streptosporangium</taxon>
    </lineage>
</organism>
<dbReference type="EMBL" id="JAUSQU010000001">
    <property type="protein sequence ID" value="MDP9847349.1"/>
    <property type="molecule type" value="Genomic_DNA"/>
</dbReference>
<feature type="transmembrane region" description="Helical" evidence="8">
    <location>
        <begin position="74"/>
        <end position="95"/>
    </location>
</feature>
<evidence type="ECO:0000256" key="8">
    <source>
        <dbReference type="RuleBase" id="RU363041"/>
    </source>
</evidence>
<evidence type="ECO:0000256" key="5">
    <source>
        <dbReference type="ARBA" id="ARBA00022692"/>
    </source>
</evidence>
<comment type="subcellular location">
    <subcellularLocation>
        <location evidence="1 8">Cell membrane</location>
        <topology evidence="1 8">Multi-pass membrane protein</topology>
    </subcellularLocation>
</comment>
<keyword evidence="5 8" id="KW-0812">Transmembrane</keyword>
<dbReference type="PANTHER" id="PTHR30269:SF0">
    <property type="entry name" value="MEMBRANE TRANSPORTER PROTEIN YFCA-RELATED"/>
    <property type="match status" value="1"/>
</dbReference>
<evidence type="ECO:0000256" key="4">
    <source>
        <dbReference type="ARBA" id="ARBA00022475"/>
    </source>
</evidence>
<name>A0ABT9QKU0_9ACTN</name>
<evidence type="ECO:0000256" key="3">
    <source>
        <dbReference type="ARBA" id="ARBA00022448"/>
    </source>
</evidence>
<evidence type="ECO:0000256" key="6">
    <source>
        <dbReference type="ARBA" id="ARBA00022989"/>
    </source>
</evidence>
<dbReference type="RefSeq" id="WP_307564450.1">
    <property type="nucleotide sequence ID" value="NZ_JAUSQU010000001.1"/>
</dbReference>
<proteinExistence type="inferred from homology"/>
<comment type="similarity">
    <text evidence="2 8">Belongs to the 4-toluene sulfonate uptake permease (TSUP) (TC 2.A.102) family.</text>
</comment>
<evidence type="ECO:0000256" key="1">
    <source>
        <dbReference type="ARBA" id="ARBA00004651"/>
    </source>
</evidence>
<evidence type="ECO:0000313" key="9">
    <source>
        <dbReference type="EMBL" id="MDP9847349.1"/>
    </source>
</evidence>
<keyword evidence="7 8" id="KW-0472">Membrane</keyword>
<evidence type="ECO:0000313" key="10">
    <source>
        <dbReference type="Proteomes" id="UP001225356"/>
    </source>
</evidence>
<sequence length="251" mass="25784">MTPLDAVAIFVAGIGAGGINAVVGSGSLITFPTLVALGIPPVIATVSNNIGLVPGSLTGVLGYRAELKGQRARLIRLGIASVLGSSMGGVLLLFLPAEAFEMIVPVLVGLACVLVVLQPKLSKWMNGRRENPHPHGGPWLWLGVLAAGTYGGYFAAAQGVLLIGLLGTFLDSDLQRVNAAKNVLTLLVNATAATLFIMVAEVDWHAVALIAAGTTIGAFIGARVGRKLPAPVLRAVVVFIGILAIIKLVYG</sequence>
<comment type="caution">
    <text evidence="9">The sequence shown here is derived from an EMBL/GenBank/DDBJ whole genome shotgun (WGS) entry which is preliminary data.</text>
</comment>
<gene>
    <name evidence="9" type="ORF">J2853_006560</name>
</gene>
<feature type="transmembrane region" description="Helical" evidence="8">
    <location>
        <begin position="139"/>
        <end position="170"/>
    </location>
</feature>
<feature type="transmembrane region" description="Helical" evidence="8">
    <location>
        <begin position="102"/>
        <end position="119"/>
    </location>
</feature>
<evidence type="ECO:0000256" key="7">
    <source>
        <dbReference type="ARBA" id="ARBA00023136"/>
    </source>
</evidence>
<keyword evidence="4 8" id="KW-1003">Cell membrane</keyword>
<feature type="transmembrane region" description="Helical" evidence="8">
    <location>
        <begin position="182"/>
        <end position="200"/>
    </location>
</feature>
<evidence type="ECO:0000256" key="2">
    <source>
        <dbReference type="ARBA" id="ARBA00009142"/>
    </source>
</evidence>
<reference evidence="9 10" key="1">
    <citation type="submission" date="2023-07" db="EMBL/GenBank/DDBJ databases">
        <title>Sequencing the genomes of 1000 actinobacteria strains.</title>
        <authorList>
            <person name="Klenk H.-P."/>
        </authorList>
    </citation>
    <scope>NUCLEOTIDE SEQUENCE [LARGE SCALE GENOMIC DNA]</scope>
    <source>
        <strain evidence="9 10">DSM 46740</strain>
    </source>
</reference>
<feature type="transmembrane region" description="Helical" evidence="8">
    <location>
        <begin position="206"/>
        <end position="225"/>
    </location>
</feature>
<feature type="transmembrane region" description="Helical" evidence="8">
    <location>
        <begin position="232"/>
        <end position="250"/>
    </location>
</feature>
<protein>
    <recommendedName>
        <fullName evidence="8">Probable membrane transporter protein</fullName>
    </recommendedName>
</protein>